<organism evidence="2 3">
    <name type="scientific">Micromonospora sonchi</name>
    <dbReference type="NCBI Taxonomy" id="1763543"/>
    <lineage>
        <taxon>Bacteria</taxon>
        <taxon>Bacillati</taxon>
        <taxon>Actinomycetota</taxon>
        <taxon>Actinomycetes</taxon>
        <taxon>Micromonosporales</taxon>
        <taxon>Micromonosporaceae</taxon>
        <taxon>Micromonospora</taxon>
    </lineage>
</organism>
<dbReference type="Pfam" id="PF13111">
    <property type="entry name" value="pPIWI_RE_X"/>
    <property type="match status" value="1"/>
</dbReference>
<dbReference type="RefSeq" id="WP_189050432.1">
    <property type="nucleotide sequence ID" value="NZ_BMNB01000052.1"/>
</dbReference>
<feature type="domain" description="pPIWI-RE module N-terminal" evidence="1">
    <location>
        <begin position="16"/>
        <end position="173"/>
    </location>
</feature>
<protein>
    <recommendedName>
        <fullName evidence="1">pPIWI-RE module N-terminal domain-containing protein</fullName>
    </recommendedName>
</protein>
<accession>A0A917X3N5</accession>
<evidence type="ECO:0000313" key="3">
    <source>
        <dbReference type="Proteomes" id="UP000608890"/>
    </source>
</evidence>
<dbReference type="InterPro" id="IPR025085">
    <property type="entry name" value="pPIWI_RE_X"/>
</dbReference>
<evidence type="ECO:0000313" key="2">
    <source>
        <dbReference type="EMBL" id="GGM66548.1"/>
    </source>
</evidence>
<reference evidence="2" key="1">
    <citation type="journal article" date="2014" name="Int. J. Syst. Evol. Microbiol.">
        <title>Complete genome sequence of Corynebacterium casei LMG S-19264T (=DSM 44701T), isolated from a smear-ripened cheese.</title>
        <authorList>
            <consortium name="US DOE Joint Genome Institute (JGI-PGF)"/>
            <person name="Walter F."/>
            <person name="Albersmeier A."/>
            <person name="Kalinowski J."/>
            <person name="Ruckert C."/>
        </authorList>
    </citation>
    <scope>NUCLEOTIDE SEQUENCE</scope>
    <source>
        <strain evidence="2">CGMCC 4.7312</strain>
    </source>
</reference>
<keyword evidence="3" id="KW-1185">Reference proteome</keyword>
<dbReference type="EMBL" id="BMNB01000052">
    <property type="protein sequence ID" value="GGM66548.1"/>
    <property type="molecule type" value="Genomic_DNA"/>
</dbReference>
<name>A0A917X3N5_9ACTN</name>
<sequence>MTAQRREPGRYLDTLAYHCTPELVGDDVVYLRHLTTETQSLWKDLDQTCQQRYGNESAQAPYSIATTVLSVLTGGYVHFEPGGPQPFLASREPIDEKLLCRVFTLTHGLAQGTAIHEIDLRQAPQVAQAIAETPEIQVHLADHIRRQAGTQPIAPNWVFRTITWGLAQKLAGDWKVRDGLTIPLRADVTGQGCCVVA</sequence>
<reference evidence="2" key="2">
    <citation type="submission" date="2020-09" db="EMBL/GenBank/DDBJ databases">
        <authorList>
            <person name="Sun Q."/>
            <person name="Zhou Y."/>
        </authorList>
    </citation>
    <scope>NUCLEOTIDE SEQUENCE</scope>
    <source>
        <strain evidence="2">CGMCC 4.7312</strain>
    </source>
</reference>
<comment type="caution">
    <text evidence="2">The sequence shown here is derived from an EMBL/GenBank/DDBJ whole genome shotgun (WGS) entry which is preliminary data.</text>
</comment>
<dbReference type="Proteomes" id="UP000608890">
    <property type="component" value="Unassembled WGS sequence"/>
</dbReference>
<proteinExistence type="predicted"/>
<gene>
    <name evidence="2" type="ORF">GCM10011608_59790</name>
</gene>
<dbReference type="AlphaFoldDB" id="A0A917X3N5"/>
<evidence type="ECO:0000259" key="1">
    <source>
        <dbReference type="Pfam" id="PF13111"/>
    </source>
</evidence>